<evidence type="ECO:0000313" key="5">
    <source>
        <dbReference type="EMBL" id="CAF3507889.1"/>
    </source>
</evidence>
<proteinExistence type="predicted"/>
<dbReference type="EMBL" id="CAJNXB010000642">
    <property type="protein sequence ID" value="CAF3078194.1"/>
    <property type="molecule type" value="Genomic_DNA"/>
</dbReference>
<organism evidence="5 6">
    <name type="scientific">Rotaria socialis</name>
    <dbReference type="NCBI Taxonomy" id="392032"/>
    <lineage>
        <taxon>Eukaryota</taxon>
        <taxon>Metazoa</taxon>
        <taxon>Spiralia</taxon>
        <taxon>Gnathifera</taxon>
        <taxon>Rotifera</taxon>
        <taxon>Eurotatoria</taxon>
        <taxon>Bdelloidea</taxon>
        <taxon>Philodinida</taxon>
        <taxon>Philodinidae</taxon>
        <taxon>Rotaria</taxon>
    </lineage>
</organism>
<gene>
    <name evidence="3" type="ORF">FME351_LOCUS5688</name>
    <name evidence="5" type="ORF">GRG538_LOCUS18011</name>
    <name evidence="4" type="ORF">LUA448_LOCUS18291</name>
    <name evidence="2" type="ORF">TIS948_LOCUS5498</name>
</gene>
<evidence type="ECO:0000313" key="2">
    <source>
        <dbReference type="EMBL" id="CAF3078194.1"/>
    </source>
</evidence>
<name>A0A818HQB7_9BILA</name>
<accession>A0A818HQB7</accession>
<evidence type="ECO:0000313" key="6">
    <source>
        <dbReference type="Proteomes" id="UP000663872"/>
    </source>
</evidence>
<evidence type="ECO:0000259" key="1">
    <source>
        <dbReference type="Pfam" id="PF02010"/>
    </source>
</evidence>
<dbReference type="Pfam" id="PF02010">
    <property type="entry name" value="REJ"/>
    <property type="match status" value="1"/>
</dbReference>
<dbReference type="Proteomes" id="UP000663833">
    <property type="component" value="Unassembled WGS sequence"/>
</dbReference>
<dbReference type="Proteomes" id="UP000663825">
    <property type="component" value="Unassembled WGS sequence"/>
</dbReference>
<dbReference type="EMBL" id="CAJNYU010000497">
    <property type="protein sequence ID" value="CAF3364023.1"/>
    <property type="molecule type" value="Genomic_DNA"/>
</dbReference>
<evidence type="ECO:0000313" key="4">
    <source>
        <dbReference type="EMBL" id="CAF3408611.1"/>
    </source>
</evidence>
<feature type="domain" description="PKD/REJ-like" evidence="1">
    <location>
        <begin position="57"/>
        <end position="142"/>
    </location>
</feature>
<dbReference type="OrthoDB" id="10040113at2759"/>
<dbReference type="EMBL" id="CAJNYD010002272">
    <property type="protein sequence ID" value="CAF3408611.1"/>
    <property type="molecule type" value="Genomic_DNA"/>
</dbReference>
<protein>
    <recommendedName>
        <fullName evidence="1">PKD/REJ-like domain-containing protein</fullName>
    </recommendedName>
</protein>
<reference evidence="5" key="1">
    <citation type="submission" date="2021-02" db="EMBL/GenBank/DDBJ databases">
        <authorList>
            <person name="Nowell W R."/>
        </authorList>
    </citation>
    <scope>NUCLEOTIDE SEQUENCE</scope>
</reference>
<evidence type="ECO:0000313" key="3">
    <source>
        <dbReference type="EMBL" id="CAF3364023.1"/>
    </source>
</evidence>
<dbReference type="AlphaFoldDB" id="A0A818HQB7"/>
<dbReference type="EMBL" id="CAJNYT010002946">
    <property type="protein sequence ID" value="CAF3507889.1"/>
    <property type="molecule type" value="Genomic_DNA"/>
</dbReference>
<comment type="caution">
    <text evidence="5">The sequence shown here is derived from an EMBL/GenBank/DDBJ whole genome shotgun (WGS) entry which is preliminary data.</text>
</comment>
<dbReference type="InterPro" id="IPR002859">
    <property type="entry name" value="PKD/REJ-like"/>
</dbReference>
<dbReference type="Proteomes" id="UP000663872">
    <property type="component" value="Unassembled WGS sequence"/>
</dbReference>
<dbReference type="Proteomes" id="UP000663869">
    <property type="component" value="Unassembled WGS sequence"/>
</dbReference>
<sequence>MSTGITTSITPLPVRRSQDFYISATINRHCENLSMTTDWTIANCTGGCSSWKPLPASIVKRSNELLVRARALEYGLYAFNLTVTIVETTPIRKSEITYVMVNPSGITANLIKLGTSMVTHGFQHDLILDPGQYSGDPDDENDKLNATVSLPIL</sequence>